<feature type="compositionally biased region" description="Basic and acidic residues" evidence="1">
    <location>
        <begin position="90"/>
        <end position="107"/>
    </location>
</feature>
<feature type="region of interest" description="Disordered" evidence="1">
    <location>
        <begin position="333"/>
        <end position="371"/>
    </location>
</feature>
<evidence type="ECO:0000313" key="4">
    <source>
        <dbReference type="Proteomes" id="UP000466442"/>
    </source>
</evidence>
<keyword evidence="2" id="KW-1133">Transmembrane helix</keyword>
<proteinExistence type="predicted"/>
<keyword evidence="2" id="KW-0812">Transmembrane</keyword>
<feature type="region of interest" description="Disordered" evidence="1">
    <location>
        <begin position="90"/>
        <end position="120"/>
    </location>
</feature>
<feature type="transmembrane region" description="Helical" evidence="2">
    <location>
        <begin position="550"/>
        <end position="573"/>
    </location>
</feature>
<organism evidence="3 4">
    <name type="scientific">Apolygus lucorum</name>
    <name type="common">Small green plant bug</name>
    <name type="synonym">Lygocoris lucorum</name>
    <dbReference type="NCBI Taxonomy" id="248454"/>
    <lineage>
        <taxon>Eukaryota</taxon>
        <taxon>Metazoa</taxon>
        <taxon>Ecdysozoa</taxon>
        <taxon>Arthropoda</taxon>
        <taxon>Hexapoda</taxon>
        <taxon>Insecta</taxon>
        <taxon>Pterygota</taxon>
        <taxon>Neoptera</taxon>
        <taxon>Paraneoptera</taxon>
        <taxon>Hemiptera</taxon>
        <taxon>Heteroptera</taxon>
        <taxon>Panheteroptera</taxon>
        <taxon>Cimicomorpha</taxon>
        <taxon>Miridae</taxon>
        <taxon>Mirini</taxon>
        <taxon>Apolygus</taxon>
    </lineage>
</organism>
<protein>
    <submittedName>
        <fullName evidence="3">Uncharacterized protein</fullName>
    </submittedName>
</protein>
<dbReference type="AlphaFoldDB" id="A0A6A4JWN7"/>
<feature type="compositionally biased region" description="Basic and acidic residues" evidence="1">
    <location>
        <begin position="338"/>
        <end position="362"/>
    </location>
</feature>
<keyword evidence="4" id="KW-1185">Reference proteome</keyword>
<feature type="region of interest" description="Disordered" evidence="1">
    <location>
        <begin position="1"/>
        <end position="27"/>
    </location>
</feature>
<reference evidence="3" key="1">
    <citation type="journal article" date="2021" name="Mol. Ecol. Resour.">
        <title>Apolygus lucorum genome provides insights into omnivorousness and mesophyll feeding.</title>
        <authorList>
            <person name="Liu Y."/>
            <person name="Liu H."/>
            <person name="Wang H."/>
            <person name="Huang T."/>
            <person name="Liu B."/>
            <person name="Yang B."/>
            <person name="Yin L."/>
            <person name="Li B."/>
            <person name="Zhang Y."/>
            <person name="Zhang S."/>
            <person name="Jiang F."/>
            <person name="Zhang X."/>
            <person name="Ren Y."/>
            <person name="Wang B."/>
            <person name="Wang S."/>
            <person name="Lu Y."/>
            <person name="Wu K."/>
            <person name="Fan W."/>
            <person name="Wang G."/>
        </authorList>
    </citation>
    <scope>NUCLEOTIDE SEQUENCE</scope>
    <source>
        <strain evidence="3">12Hb</strain>
    </source>
</reference>
<evidence type="ECO:0000256" key="2">
    <source>
        <dbReference type="SAM" id="Phobius"/>
    </source>
</evidence>
<feature type="compositionally biased region" description="Basic and acidic residues" evidence="1">
    <location>
        <begin position="16"/>
        <end position="26"/>
    </location>
</feature>
<feature type="region of interest" description="Disordered" evidence="1">
    <location>
        <begin position="295"/>
        <end position="315"/>
    </location>
</feature>
<keyword evidence="2" id="KW-0472">Membrane</keyword>
<gene>
    <name evidence="3" type="ORF">GE061_011017</name>
</gene>
<dbReference type="OrthoDB" id="10666341at2759"/>
<accession>A0A6A4JWN7</accession>
<evidence type="ECO:0000313" key="3">
    <source>
        <dbReference type="EMBL" id="KAF6213299.1"/>
    </source>
</evidence>
<name>A0A6A4JWN7_APOLU</name>
<comment type="caution">
    <text evidence="3">The sequence shown here is derived from an EMBL/GenBank/DDBJ whole genome shotgun (WGS) entry which is preliminary data.</text>
</comment>
<sequence>MLESVGTHRAPSNLKGRNDFSHERVPHNSSTSVHLANYTEKNLLVLNNYVFMEKNRRQASHVFRGQGDAFISEDAGVEIPQIEMWETSKPKKAEKVMTRKKEDDKPRSWLPNGGGRKLNNSQLKSVNVIDMKAVKPKVDTWFRTKPKPQMKDSSQETHQLAKFTKTIGHTQNTSMILKRSATTLVKHHIRSQHTEENDKDQTVKNLTSFWNDHLQKFPLSVAPKTSKVDFPKQGPGNLVSFENHVLERPKSVGSDGVIQEHTLQPSKILSEKKKLSSVEDILVFAKLSGSRKIGDGDQIPGRQQLLNGKRKPDNNVKLKNHKALKIKADNVMNSSKQLENRSEPQRKNIEGNFHRPTTRDKTSPLVKRPHRTSIGRNYPKFVVRLHPRWILALRVLSLCFRPLVTSWMRKTLLKDNASIWKPSLNEGSRGPSCLTSGEIFIETLATSAKRCSERLGKLKRLARQGMSDTLRILTEKTQYERMVEESTNAPYAVVQQPSSVSFPSLRPVREPLVTEPTSAVSSNVVGTRLMKSASLEVLPRGVRVSLYVEYHLVVSFILVQTVLLAIALIIKWLQEYTM</sequence>
<dbReference type="Proteomes" id="UP000466442">
    <property type="component" value="Unassembled WGS sequence"/>
</dbReference>
<dbReference type="EMBL" id="WIXP02000003">
    <property type="protein sequence ID" value="KAF6213299.1"/>
    <property type="molecule type" value="Genomic_DNA"/>
</dbReference>
<evidence type="ECO:0000256" key="1">
    <source>
        <dbReference type="SAM" id="MobiDB-lite"/>
    </source>
</evidence>